<evidence type="ECO:0000313" key="2">
    <source>
        <dbReference type="Proteomes" id="UP000231152"/>
    </source>
</evidence>
<reference evidence="1 2" key="1">
    <citation type="submission" date="2017-09" db="EMBL/GenBank/DDBJ databases">
        <title>Depth-based differentiation of microbial function through sediment-hosted aquifers and enrichment of novel symbionts in the deep terrestrial subsurface.</title>
        <authorList>
            <person name="Probst A.J."/>
            <person name="Ladd B."/>
            <person name="Jarett J.K."/>
            <person name="Geller-Mcgrath D.E."/>
            <person name="Sieber C.M."/>
            <person name="Emerson J.B."/>
            <person name="Anantharaman K."/>
            <person name="Thomas B.C."/>
            <person name="Malmstrom R."/>
            <person name="Stieglmeier M."/>
            <person name="Klingl A."/>
            <person name="Woyke T."/>
            <person name="Ryan C.M."/>
            <person name="Banfield J.F."/>
        </authorList>
    </citation>
    <scope>NUCLEOTIDE SEQUENCE [LARGE SCALE GENOMIC DNA]</scope>
    <source>
        <strain evidence="1">CG10_big_fil_rev_8_21_14_0_10_48_11</strain>
    </source>
</reference>
<dbReference type="Proteomes" id="UP000231152">
    <property type="component" value="Unassembled WGS sequence"/>
</dbReference>
<gene>
    <name evidence="1" type="ORF">COV04_03025</name>
</gene>
<proteinExistence type="predicted"/>
<dbReference type="EMBL" id="PFET01000009">
    <property type="protein sequence ID" value="PJE75891.1"/>
    <property type="molecule type" value="Genomic_DNA"/>
</dbReference>
<organism evidence="1 2">
    <name type="scientific">Candidatus Uhrbacteria bacterium CG10_big_fil_rev_8_21_14_0_10_48_11</name>
    <dbReference type="NCBI Taxonomy" id="1975037"/>
    <lineage>
        <taxon>Bacteria</taxon>
        <taxon>Candidatus Uhriibacteriota</taxon>
    </lineage>
</organism>
<evidence type="ECO:0000313" key="1">
    <source>
        <dbReference type="EMBL" id="PJE75891.1"/>
    </source>
</evidence>
<name>A0A2M8LEL0_9BACT</name>
<sequence>MKTAVTLLGVWNELPVRVWTRLNDDARDACIRLTGRWLRSFCYLKDDLNYECFIERDVERLRRD</sequence>
<dbReference type="AlphaFoldDB" id="A0A2M8LEL0"/>
<accession>A0A2M8LEL0</accession>
<comment type="caution">
    <text evidence="1">The sequence shown here is derived from an EMBL/GenBank/DDBJ whole genome shotgun (WGS) entry which is preliminary data.</text>
</comment>
<protein>
    <submittedName>
        <fullName evidence="1">Uncharacterized protein</fullName>
    </submittedName>
</protein>